<evidence type="ECO:0000256" key="1">
    <source>
        <dbReference type="SAM" id="MobiDB-lite"/>
    </source>
</evidence>
<evidence type="ECO:0000313" key="3">
    <source>
        <dbReference type="EMBL" id="KAK0636941.1"/>
    </source>
</evidence>
<feature type="domain" description="UBC core" evidence="2">
    <location>
        <begin position="28"/>
        <end position="96"/>
    </location>
</feature>
<keyword evidence="4" id="KW-1185">Reference proteome</keyword>
<dbReference type="AlphaFoldDB" id="A0AA39XNP4"/>
<protein>
    <submittedName>
        <fullName evidence="3">Ubiquitin-conjugating enzyme/RWD-like protein</fullName>
    </submittedName>
</protein>
<feature type="compositionally biased region" description="Low complexity" evidence="1">
    <location>
        <begin position="275"/>
        <end position="293"/>
    </location>
</feature>
<gene>
    <name evidence="3" type="ORF">B0T17DRAFT_94869</name>
</gene>
<dbReference type="EMBL" id="JAULSR010000001">
    <property type="protein sequence ID" value="KAK0636941.1"/>
    <property type="molecule type" value="Genomic_DNA"/>
</dbReference>
<reference evidence="3" key="1">
    <citation type="submission" date="2023-06" db="EMBL/GenBank/DDBJ databases">
        <title>Genome-scale phylogeny and comparative genomics of the fungal order Sordariales.</title>
        <authorList>
            <consortium name="Lawrence Berkeley National Laboratory"/>
            <person name="Hensen N."/>
            <person name="Bonometti L."/>
            <person name="Westerberg I."/>
            <person name="Brannstrom I.O."/>
            <person name="Guillou S."/>
            <person name="Cros-Aarteil S."/>
            <person name="Calhoun S."/>
            <person name="Haridas S."/>
            <person name="Kuo A."/>
            <person name="Mondo S."/>
            <person name="Pangilinan J."/>
            <person name="Riley R."/>
            <person name="LaButti K."/>
            <person name="Andreopoulos B."/>
            <person name="Lipzen A."/>
            <person name="Chen C."/>
            <person name="Yanf M."/>
            <person name="Daum C."/>
            <person name="Ng V."/>
            <person name="Clum A."/>
            <person name="Steindorff A."/>
            <person name="Ohm R."/>
            <person name="Martin F."/>
            <person name="Silar P."/>
            <person name="Natvig D."/>
            <person name="Lalanne C."/>
            <person name="Gautier V."/>
            <person name="Ament-velasquez S.L."/>
            <person name="Kruys A."/>
            <person name="Hutchinson M.I."/>
            <person name="Powell A.J."/>
            <person name="Barry K."/>
            <person name="Miller A.N."/>
            <person name="Grigoriev I.V."/>
            <person name="Debuchy R."/>
            <person name="Gladieux P."/>
            <person name="Thoren M.H."/>
            <person name="Johannesson H."/>
        </authorList>
    </citation>
    <scope>NUCLEOTIDE SEQUENCE</scope>
    <source>
        <strain evidence="3">SMH3391-2</strain>
    </source>
</reference>
<dbReference type="Gene3D" id="3.10.110.10">
    <property type="entry name" value="Ubiquitin Conjugating Enzyme"/>
    <property type="match status" value="1"/>
</dbReference>
<feature type="region of interest" description="Disordered" evidence="1">
    <location>
        <begin position="140"/>
        <end position="196"/>
    </location>
</feature>
<dbReference type="Proteomes" id="UP001174934">
    <property type="component" value="Unassembled WGS sequence"/>
</dbReference>
<organism evidence="3 4">
    <name type="scientific">Bombardia bombarda</name>
    <dbReference type="NCBI Taxonomy" id="252184"/>
    <lineage>
        <taxon>Eukaryota</taxon>
        <taxon>Fungi</taxon>
        <taxon>Dikarya</taxon>
        <taxon>Ascomycota</taxon>
        <taxon>Pezizomycotina</taxon>
        <taxon>Sordariomycetes</taxon>
        <taxon>Sordariomycetidae</taxon>
        <taxon>Sordariales</taxon>
        <taxon>Lasiosphaeriaceae</taxon>
        <taxon>Bombardia</taxon>
    </lineage>
</organism>
<proteinExistence type="predicted"/>
<dbReference type="CDD" id="cd23814">
    <property type="entry name" value="UEV_AKTIP"/>
    <property type="match status" value="1"/>
</dbReference>
<dbReference type="Pfam" id="PF00179">
    <property type="entry name" value="UQ_con"/>
    <property type="match status" value="1"/>
</dbReference>
<evidence type="ECO:0000259" key="2">
    <source>
        <dbReference type="Pfam" id="PF00179"/>
    </source>
</evidence>
<dbReference type="SUPFAM" id="SSF54495">
    <property type="entry name" value="UBC-like"/>
    <property type="match status" value="1"/>
</dbReference>
<feature type="compositionally biased region" description="Low complexity" evidence="1">
    <location>
        <begin position="140"/>
        <end position="188"/>
    </location>
</feature>
<feature type="region of interest" description="Disordered" evidence="1">
    <location>
        <begin position="240"/>
        <end position="298"/>
    </location>
</feature>
<accession>A0AA39XNP4</accession>
<evidence type="ECO:0000313" key="4">
    <source>
        <dbReference type="Proteomes" id="UP001174934"/>
    </source>
</evidence>
<comment type="caution">
    <text evidence="3">The sequence shown here is derived from an EMBL/GenBank/DDBJ whole genome shotgun (WGS) entry which is preliminary data.</text>
</comment>
<dbReference type="InterPro" id="IPR000608">
    <property type="entry name" value="UBC"/>
</dbReference>
<dbReference type="InterPro" id="IPR016135">
    <property type="entry name" value="UBQ-conjugating_enzyme/RWD"/>
</dbReference>
<name>A0AA39XNP4_9PEZI</name>
<sequence length="363" mass="38219">MASTMSSWSPSKMGNLPSVKRQHLLAEFAGLKQACPSGVFLSLTPGDPTLWSGVMFVRKGPYAPAVLRFQISFPDLYPSLPPLVTFSTDLFHPLITPLTTYMYTTDIHDNGTVSASDDERLPPGGFSLRHGFPGWFGRSSASISSPASRRQRQGTGTSTPQTTPPRQRGSGSTAALSSPSSSSTAGTTVVGGGRRTSMDTSTYEVLRYMRSTFDDAEVLDAVPLEAAGNPGAWHAWRTHRRQTAGTGKPLPAEPGAGAGESSSQAPNGGGGGGVASPAGSSGPPATIAAATPRRPGEWNWEGVWEDRSKKGITNSLSEAVLYGNAGTADEVIHFLSMEDADIERAKRNLLRTLGEVAMVLVAL</sequence>